<sequence length="405" mass="46955">MAITDAWLRATVNKPYKGKPEVTHRDGLGVRVSPKGKVTWIYRVLFRSKPIKLTLGQYPALKMREAIVLKDKKAELVMMGVDPRVGLNLSQTNVPTTINEIIDYWLENHAKDNILRWKPLIQMFDTDIRPYIGEYQAKHLELIDYMPVFRKARERVSPKHSANLMARFKQVLSFAVRHGLIKYNALSELKKTDVGVQSSVKKSKQSEEAVPVLWNAISEIHVHESNCNFLRLMMIFACRSNELRLAKKSDFDLDKLIWTVPEENNKTRKKNGGEIIRPIPKLAEEVIRFQMGIWQDHKIMFPPVISEDDRPMSANVPVAFGRTLADKIESMGYPRTTNHDMRRTARNIWESIGVKYHVAEVMLGHKVHTGVQSHYLDYNYLEEQREGYEKWCQIVDKSADFKNIL</sequence>
<keyword evidence="2" id="KW-0229">DNA integration</keyword>
<dbReference type="GO" id="GO:0006310">
    <property type="term" value="P:DNA recombination"/>
    <property type="evidence" value="ECO:0007669"/>
    <property type="project" value="UniProtKB-KW"/>
</dbReference>
<dbReference type="AlphaFoldDB" id="A0A090IT75"/>
<dbReference type="OrthoDB" id="9795573at2"/>
<dbReference type="InterPro" id="IPR002104">
    <property type="entry name" value="Integrase_catalytic"/>
</dbReference>
<dbReference type="InterPro" id="IPR011010">
    <property type="entry name" value="DNA_brk_join_enz"/>
</dbReference>
<proteinExistence type="inferred from homology"/>
<evidence type="ECO:0000256" key="1">
    <source>
        <dbReference type="ARBA" id="ARBA00008857"/>
    </source>
</evidence>
<dbReference type="SUPFAM" id="SSF56349">
    <property type="entry name" value="DNA breaking-rejoining enzymes"/>
    <property type="match status" value="1"/>
</dbReference>
<dbReference type="Gene3D" id="1.10.150.130">
    <property type="match status" value="1"/>
</dbReference>
<dbReference type="InterPro" id="IPR038488">
    <property type="entry name" value="Integrase_DNA-bd_sf"/>
</dbReference>
<dbReference type="Gene3D" id="1.10.443.10">
    <property type="entry name" value="Intergrase catalytic core"/>
    <property type="match status" value="1"/>
</dbReference>
<dbReference type="KEGG" id="awd:AWOD_I_1506"/>
<dbReference type="Pfam" id="PF00589">
    <property type="entry name" value="Phage_integrase"/>
    <property type="match status" value="1"/>
</dbReference>
<dbReference type="PATRIC" id="fig|80852.17.peg.1549"/>
<keyword evidence="4" id="KW-0233">DNA recombination</keyword>
<dbReference type="InterPro" id="IPR010998">
    <property type="entry name" value="Integrase_recombinase_N"/>
</dbReference>
<evidence type="ECO:0000313" key="7">
    <source>
        <dbReference type="Proteomes" id="UP000032427"/>
    </source>
</evidence>
<keyword evidence="3" id="KW-0238">DNA-binding</keyword>
<evidence type="ECO:0000256" key="4">
    <source>
        <dbReference type="ARBA" id="ARBA00023172"/>
    </source>
</evidence>
<dbReference type="InterPro" id="IPR013762">
    <property type="entry name" value="Integrase-like_cat_sf"/>
</dbReference>
<evidence type="ECO:0000256" key="2">
    <source>
        <dbReference type="ARBA" id="ARBA00022908"/>
    </source>
</evidence>
<dbReference type="Gene3D" id="3.30.160.390">
    <property type="entry name" value="Integrase, DNA-binding domain"/>
    <property type="match status" value="1"/>
</dbReference>
<name>A0A090IT75_9GAMM</name>
<dbReference type="HOGENOM" id="CLU_027562_0_4_6"/>
<dbReference type="Proteomes" id="UP000032427">
    <property type="component" value="Chromosome 1"/>
</dbReference>
<dbReference type="PANTHER" id="PTHR30629">
    <property type="entry name" value="PROPHAGE INTEGRASE"/>
    <property type="match status" value="1"/>
</dbReference>
<dbReference type="PANTHER" id="PTHR30629:SF2">
    <property type="entry name" value="PROPHAGE INTEGRASE INTS-RELATED"/>
    <property type="match status" value="1"/>
</dbReference>
<dbReference type="GeneID" id="28541065"/>
<dbReference type="InterPro" id="IPR050808">
    <property type="entry name" value="Phage_Integrase"/>
</dbReference>
<comment type="similarity">
    <text evidence="1">Belongs to the 'phage' integrase family.</text>
</comment>
<organism evidence="6 7">
    <name type="scientific">Aliivibrio wodanis</name>
    <dbReference type="NCBI Taxonomy" id="80852"/>
    <lineage>
        <taxon>Bacteria</taxon>
        <taxon>Pseudomonadati</taxon>
        <taxon>Pseudomonadota</taxon>
        <taxon>Gammaproteobacteria</taxon>
        <taxon>Vibrionales</taxon>
        <taxon>Vibrionaceae</taxon>
        <taxon>Aliivibrio</taxon>
    </lineage>
</organism>
<dbReference type="STRING" id="80852.AWOD_I_1506"/>
<gene>
    <name evidence="6" type="ORF">AWOD_I_1506</name>
</gene>
<dbReference type="Pfam" id="PF13356">
    <property type="entry name" value="Arm-DNA-bind_3"/>
    <property type="match status" value="1"/>
</dbReference>
<feature type="domain" description="Tyr recombinase" evidence="5">
    <location>
        <begin position="200"/>
        <end position="389"/>
    </location>
</feature>
<protein>
    <submittedName>
        <fullName evidence="6">Putative phage integrase</fullName>
    </submittedName>
</protein>
<dbReference type="GO" id="GO:0003677">
    <property type="term" value="F:DNA binding"/>
    <property type="evidence" value="ECO:0007669"/>
    <property type="project" value="UniProtKB-KW"/>
</dbReference>
<evidence type="ECO:0000256" key="3">
    <source>
        <dbReference type="ARBA" id="ARBA00023125"/>
    </source>
</evidence>
<dbReference type="GO" id="GO:0015074">
    <property type="term" value="P:DNA integration"/>
    <property type="evidence" value="ECO:0007669"/>
    <property type="project" value="UniProtKB-KW"/>
</dbReference>
<dbReference type="PROSITE" id="PS51898">
    <property type="entry name" value="TYR_RECOMBINASE"/>
    <property type="match status" value="1"/>
</dbReference>
<evidence type="ECO:0000313" key="6">
    <source>
        <dbReference type="EMBL" id="CED71580.1"/>
    </source>
</evidence>
<reference evidence="7" key="1">
    <citation type="submission" date="2014-09" db="EMBL/GenBank/DDBJ databases">
        <authorList>
            <person name="Hjerde E."/>
        </authorList>
    </citation>
    <scope>NUCLEOTIDE SEQUENCE [LARGE SCALE GENOMIC DNA]</scope>
    <source>
        <strain evidence="7">06/09/139</strain>
    </source>
</reference>
<dbReference type="CDD" id="cd00801">
    <property type="entry name" value="INT_P4_C"/>
    <property type="match status" value="1"/>
</dbReference>
<dbReference type="InterPro" id="IPR025166">
    <property type="entry name" value="Integrase_DNA_bind_dom"/>
</dbReference>
<dbReference type="EMBL" id="LN554846">
    <property type="protein sequence ID" value="CED71580.1"/>
    <property type="molecule type" value="Genomic_DNA"/>
</dbReference>
<evidence type="ECO:0000259" key="5">
    <source>
        <dbReference type="PROSITE" id="PS51898"/>
    </source>
</evidence>
<keyword evidence="7" id="KW-1185">Reference proteome</keyword>
<accession>A0A090IT75</accession>